<dbReference type="InterPro" id="IPR012340">
    <property type="entry name" value="NA-bd_OB-fold"/>
</dbReference>
<feature type="compositionally biased region" description="Polar residues" evidence="2">
    <location>
        <begin position="653"/>
        <end position="662"/>
    </location>
</feature>
<feature type="region of interest" description="Disordered" evidence="2">
    <location>
        <begin position="1012"/>
        <end position="1038"/>
    </location>
</feature>
<dbReference type="EMBL" id="JANPWZ010000006">
    <property type="protein sequence ID" value="KAJ3580439.1"/>
    <property type="molecule type" value="Genomic_DNA"/>
</dbReference>
<dbReference type="Pfam" id="PF23216">
    <property type="entry name" value="WHD_CYT4"/>
    <property type="match status" value="1"/>
</dbReference>
<dbReference type="GO" id="GO:0000175">
    <property type="term" value="F:3'-5'-RNA exonuclease activity"/>
    <property type="evidence" value="ECO:0007669"/>
    <property type="project" value="TreeGrafter"/>
</dbReference>
<dbReference type="SUPFAM" id="SSF50249">
    <property type="entry name" value="Nucleic acid-binding proteins"/>
    <property type="match status" value="1"/>
</dbReference>
<dbReference type="GO" id="GO:0003723">
    <property type="term" value="F:RNA binding"/>
    <property type="evidence" value="ECO:0007669"/>
    <property type="project" value="InterPro"/>
</dbReference>
<keyword evidence="5" id="KW-1185">Reference proteome</keyword>
<evidence type="ECO:0000256" key="1">
    <source>
        <dbReference type="RuleBase" id="RU003901"/>
    </source>
</evidence>
<dbReference type="InterPro" id="IPR056625">
    <property type="entry name" value="SH3_CYT4"/>
</dbReference>
<feature type="domain" description="RNB" evidence="3">
    <location>
        <begin position="519"/>
        <end position="863"/>
    </location>
</feature>
<dbReference type="GO" id="GO:0000932">
    <property type="term" value="C:P-body"/>
    <property type="evidence" value="ECO:0007669"/>
    <property type="project" value="TreeGrafter"/>
</dbReference>
<dbReference type="InterPro" id="IPR001900">
    <property type="entry name" value="RNase_II/R"/>
</dbReference>
<name>A0A9W8NP33_9PEZI</name>
<dbReference type="VEuPathDB" id="FungiDB:F4678DRAFT_422028"/>
<sequence length="1038" mass="115426">MIGLRGHWGPTSSCSGRLTPVGPSTQDVATLGNFVTIVHTCMYVPGPRLAVPQPALATVRHEQNSYDATGGSPASEEEEFLPIRERLRRWEEENPSKGEAMLSDLASRGSLSNSYTRPMNVSTMPFEPEDSAPLFIGDELADLRADDAMLSAGDLVELASEGSRRPVVAICLGRFDGYEHFYSVSGKWFSALGIRTLFVVNNFATADELKPIIDSIPTTEILIEDLNTLQDLGGGPTQTAGAGILRKMLQFIQNAEAVYQANAGTLDASSSFIGDPVKHRYLTLHEIAELLLPETNEHGGRFSPQSLYAVHRALMQDEVFFRPLRHKGHERSYLFEVSPLSEVRIIQSIERIVREYLGMNGDARSAASKSRSPLASFVARAQTLIDASRKTREWSNTGIIGPSTKTAQNKPEWSSTDLEILQFIELWASYQIFPKYSRLQGLGSALLRAVNRYQEAQGYTSATGWTFLQEVGFIPPWEIQARYNVRFPGVEIERGGGYVRPFMGMLDRHLKKDMLSSIRTPLSKATTYCIDDLSAREIDDAVSLERTSNPKQYWIHVHVADPASSFGADTPIAKYAELIPEAIYLPGHLEPMLPENLISDRFSLAPDRSCLTFSALVSTDGVILDEKITANTLKNVIYMTYEDAALAIGETLESPSTESPASKAQPANRKMTEPGDLTESQKSDLMILSQLGKAVQAGRLEKGASPFFAPRPTATVNFDAVKQKESDGYITTSGDPLIQVHYSQRSGTDLVENAMKLANEVAARWCFERGIPIPYRTQPHASRNMAFLQQYARDVVNPMLTAGARPEDRVWRLFRSQVGIDEVSTTPGPHFTLGTDMYTKATSPLRRFGDLIVHWQIERALLEERKLKRKLIGPNHGEHKADDLSFLPFSRDRLDRMLPMLRLREKQARTLTNIDGTDQWILQAMARAWQFKDGLLPDTFKLTVQHVARSSIIGPIDWFERKATLKYNALNNVIASKHVRIGDVIEVRLTDINVYSRQILVEALRVIEKVGGDTSPTENAPPLLDSSEVEGAPSIETS</sequence>
<accession>A0A9W8NP33</accession>
<dbReference type="InterPro" id="IPR050180">
    <property type="entry name" value="RNR_Ribonuclease"/>
</dbReference>
<dbReference type="Pfam" id="PF23214">
    <property type="entry name" value="SH3_CYT4"/>
    <property type="match status" value="1"/>
</dbReference>
<comment type="similarity">
    <text evidence="1">Belongs to the RNR ribonuclease family.</text>
</comment>
<dbReference type="Pfam" id="PF25522">
    <property type="entry name" value="OB_cyt-4"/>
    <property type="match status" value="1"/>
</dbReference>
<evidence type="ECO:0000313" key="4">
    <source>
        <dbReference type="EMBL" id="KAJ3580439.1"/>
    </source>
</evidence>
<organism evidence="4 5">
    <name type="scientific">Xylaria arbuscula</name>
    <dbReference type="NCBI Taxonomy" id="114810"/>
    <lineage>
        <taxon>Eukaryota</taxon>
        <taxon>Fungi</taxon>
        <taxon>Dikarya</taxon>
        <taxon>Ascomycota</taxon>
        <taxon>Pezizomycotina</taxon>
        <taxon>Sordariomycetes</taxon>
        <taxon>Xylariomycetidae</taxon>
        <taxon>Xylariales</taxon>
        <taxon>Xylariaceae</taxon>
        <taxon>Xylaria</taxon>
    </lineage>
</organism>
<dbReference type="AlphaFoldDB" id="A0A9W8NP33"/>
<dbReference type="InterPro" id="IPR057912">
    <property type="entry name" value="OB_CYT4_C"/>
</dbReference>
<dbReference type="Pfam" id="PF00773">
    <property type="entry name" value="RNB"/>
    <property type="match status" value="1"/>
</dbReference>
<protein>
    <recommendedName>
        <fullName evidence="3">RNB domain-containing protein</fullName>
    </recommendedName>
</protein>
<dbReference type="InterPro" id="IPR022966">
    <property type="entry name" value="RNase_II/R_CS"/>
</dbReference>
<reference evidence="4" key="1">
    <citation type="submission" date="2022-07" db="EMBL/GenBank/DDBJ databases">
        <title>Genome Sequence of Xylaria arbuscula.</title>
        <authorList>
            <person name="Buettner E."/>
        </authorList>
    </citation>
    <scope>NUCLEOTIDE SEQUENCE</scope>
    <source>
        <strain evidence="4">VT107</strain>
    </source>
</reference>
<gene>
    <name evidence="4" type="ORF">NPX13_g122</name>
</gene>
<feature type="region of interest" description="Disordered" evidence="2">
    <location>
        <begin position="1"/>
        <end position="22"/>
    </location>
</feature>
<evidence type="ECO:0000256" key="2">
    <source>
        <dbReference type="SAM" id="MobiDB-lite"/>
    </source>
</evidence>
<dbReference type="PANTHER" id="PTHR23355:SF65">
    <property type="entry name" value="EXORIBONUCLEASE CYT-4, PUTATIVE (AFU_ORTHOLOGUE AFUA_7G01550)-RELATED"/>
    <property type="match status" value="1"/>
</dbReference>
<dbReference type="InterPro" id="IPR056624">
    <property type="entry name" value="WH_CYT4"/>
</dbReference>
<evidence type="ECO:0000259" key="3">
    <source>
        <dbReference type="SMART" id="SM00955"/>
    </source>
</evidence>
<proteinExistence type="inferred from homology"/>
<feature type="region of interest" description="Disordered" evidence="2">
    <location>
        <begin position="652"/>
        <end position="679"/>
    </location>
</feature>
<dbReference type="SMART" id="SM00955">
    <property type="entry name" value="RNB"/>
    <property type="match status" value="1"/>
</dbReference>
<dbReference type="Proteomes" id="UP001148614">
    <property type="component" value="Unassembled WGS sequence"/>
</dbReference>
<dbReference type="GO" id="GO:0006402">
    <property type="term" value="P:mRNA catabolic process"/>
    <property type="evidence" value="ECO:0007669"/>
    <property type="project" value="TreeGrafter"/>
</dbReference>
<dbReference type="PROSITE" id="PS01175">
    <property type="entry name" value="RIBONUCLEASE_II"/>
    <property type="match status" value="1"/>
</dbReference>
<comment type="caution">
    <text evidence="4">The sequence shown here is derived from an EMBL/GenBank/DDBJ whole genome shotgun (WGS) entry which is preliminary data.</text>
</comment>
<feature type="compositionally biased region" description="Polar residues" evidence="2">
    <location>
        <begin position="10"/>
        <end position="22"/>
    </location>
</feature>
<evidence type="ECO:0000313" key="5">
    <source>
        <dbReference type="Proteomes" id="UP001148614"/>
    </source>
</evidence>
<dbReference type="PANTHER" id="PTHR23355">
    <property type="entry name" value="RIBONUCLEASE"/>
    <property type="match status" value="1"/>
</dbReference>